<dbReference type="InterPro" id="IPR023267">
    <property type="entry name" value="RCMT"/>
</dbReference>
<protein>
    <submittedName>
        <fullName evidence="4">S-adenosyl-L-methionine-dependent methyltransferase</fullName>
    </submittedName>
</protein>
<dbReference type="PANTHER" id="PTHR22808">
    <property type="entry name" value="NCL1 YEAST -RELATED NOL1/NOP2/FMU SUN DOMAIN-CONTAINING"/>
    <property type="match status" value="1"/>
</dbReference>
<feature type="compositionally biased region" description="Basic and acidic residues" evidence="1">
    <location>
        <begin position="57"/>
        <end position="68"/>
    </location>
</feature>
<gene>
    <name evidence="4" type="ORF">KCU98_g9538</name>
</gene>
<feature type="region of interest" description="Disordered" evidence="1">
    <location>
        <begin position="1"/>
        <end position="81"/>
    </location>
</feature>
<dbReference type="Pfam" id="PF25376">
    <property type="entry name" value="Pre-PUA_NSUN2"/>
    <property type="match status" value="1"/>
</dbReference>
<keyword evidence="5" id="KW-1185">Reference proteome</keyword>
<organism evidence="4 5">
    <name type="scientific">Aureobasidium melanogenum</name>
    <name type="common">Aureobasidium pullulans var. melanogenum</name>
    <dbReference type="NCBI Taxonomy" id="46634"/>
    <lineage>
        <taxon>Eukaryota</taxon>
        <taxon>Fungi</taxon>
        <taxon>Dikarya</taxon>
        <taxon>Ascomycota</taxon>
        <taxon>Pezizomycotina</taxon>
        <taxon>Dothideomycetes</taxon>
        <taxon>Dothideomycetidae</taxon>
        <taxon>Dothideales</taxon>
        <taxon>Saccotheciaceae</taxon>
        <taxon>Aureobasidium</taxon>
    </lineage>
</organism>
<feature type="compositionally biased region" description="Polar residues" evidence="1">
    <location>
        <begin position="15"/>
        <end position="29"/>
    </location>
</feature>
<feature type="non-terminal residue" evidence="4">
    <location>
        <position position="1"/>
    </location>
</feature>
<dbReference type="InterPro" id="IPR057286">
    <property type="entry name" value="PUA_NSUN2"/>
</dbReference>
<feature type="non-terminal residue" evidence="4">
    <location>
        <position position="422"/>
    </location>
</feature>
<dbReference type="GO" id="GO:0000049">
    <property type="term" value="F:tRNA binding"/>
    <property type="evidence" value="ECO:0007669"/>
    <property type="project" value="TreeGrafter"/>
</dbReference>
<dbReference type="GO" id="GO:0030488">
    <property type="term" value="P:tRNA methylation"/>
    <property type="evidence" value="ECO:0007669"/>
    <property type="project" value="TreeGrafter"/>
</dbReference>
<evidence type="ECO:0000313" key="5">
    <source>
        <dbReference type="Proteomes" id="UP000729357"/>
    </source>
</evidence>
<dbReference type="GO" id="GO:0005737">
    <property type="term" value="C:cytoplasm"/>
    <property type="evidence" value="ECO:0007669"/>
    <property type="project" value="TreeGrafter"/>
</dbReference>
<keyword evidence="4" id="KW-0489">Methyltransferase</keyword>
<evidence type="ECO:0000256" key="1">
    <source>
        <dbReference type="SAM" id="MobiDB-lite"/>
    </source>
</evidence>
<evidence type="ECO:0000259" key="2">
    <source>
        <dbReference type="Pfam" id="PF25376"/>
    </source>
</evidence>
<feature type="region of interest" description="Disordered" evidence="1">
    <location>
        <begin position="320"/>
        <end position="422"/>
    </location>
</feature>
<keyword evidence="4" id="KW-0808">Transferase</keyword>
<reference evidence="4" key="2">
    <citation type="submission" date="2021-08" db="EMBL/GenBank/DDBJ databases">
        <authorList>
            <person name="Gostincar C."/>
            <person name="Sun X."/>
            <person name="Song Z."/>
            <person name="Gunde-Cimerman N."/>
        </authorList>
    </citation>
    <scope>NUCLEOTIDE SEQUENCE</scope>
    <source>
        <strain evidence="4">EXF-9298</strain>
    </source>
</reference>
<dbReference type="EMBL" id="JAHFXS010001311">
    <property type="protein sequence ID" value="KAG9978258.1"/>
    <property type="molecule type" value="Genomic_DNA"/>
</dbReference>
<feature type="domain" description="RNA cytosine-C(5)-methyltransferase NSUN2-like pre-PUA" evidence="2">
    <location>
        <begin position="128"/>
        <end position="219"/>
    </location>
</feature>
<proteinExistence type="predicted"/>
<reference evidence="4" key="1">
    <citation type="journal article" date="2021" name="J Fungi (Basel)">
        <title>Virulence traits and population genomics of the black yeast Aureobasidium melanogenum.</title>
        <authorList>
            <person name="Cernosa A."/>
            <person name="Sun X."/>
            <person name="Gostincar C."/>
            <person name="Fang C."/>
            <person name="Gunde-Cimerman N."/>
            <person name="Song Z."/>
        </authorList>
    </citation>
    <scope>NUCLEOTIDE SEQUENCE</scope>
    <source>
        <strain evidence="4">EXF-9298</strain>
    </source>
</reference>
<feature type="domain" description="RNA cytosine-C(5)-methyltransferase NSUN2-like PUA" evidence="3">
    <location>
        <begin position="224"/>
        <end position="313"/>
    </location>
</feature>
<feature type="compositionally biased region" description="Polar residues" evidence="1">
    <location>
        <begin position="322"/>
        <end position="341"/>
    </location>
</feature>
<name>A0A9P8JT12_AURME</name>
<dbReference type="PANTHER" id="PTHR22808:SF1">
    <property type="entry name" value="RNA CYTOSINE-C(5)-METHYLTRANSFERASE NSUN2-RELATED"/>
    <property type="match status" value="1"/>
</dbReference>
<dbReference type="Pfam" id="PF25378">
    <property type="entry name" value="PUA_NSUN2"/>
    <property type="match status" value="1"/>
</dbReference>
<sequence>IPKLETMEEYAPSDPNRTVETGTASAAQRQNKEAISDIDTASNKRGLEDVGDSAAQDVKRARTEKDEGAGPGAVGEVGQMEHWPMPPSAPLRQDEITPDEPAAIAAASAPRGRRNNQPHEEAFKYLSPSHEELDGIFDFYQLSSRFPRDRFMVRNALGNPVKAIYYTTALAKDILTKNEGRGMKFVHSGVKMFVKQDAQGQDICRWRLQSEGLPIVEGWAGENRIIRCYKQQTLRKLLIEMFPRVSGEHWKELGEIGEKARDIGMGCCILRVEPSTQEDGFSERLTLPLWRSISSLNLMLPKEERRAMLLRLFKDESPLIDHSQQPNRKNAPATSDPTVSATAAPETVVDSDGGVALNDTDADMEDADATAPVGASGVGTEEDAMATEDALRAQQQTIADEDQAVAAAPEREGETDEVNTTV</sequence>
<dbReference type="InterPro" id="IPR057285">
    <property type="entry name" value="Pre-PUA_NSUN2"/>
</dbReference>
<dbReference type="GO" id="GO:0005634">
    <property type="term" value="C:nucleus"/>
    <property type="evidence" value="ECO:0007669"/>
    <property type="project" value="TreeGrafter"/>
</dbReference>
<evidence type="ECO:0000313" key="4">
    <source>
        <dbReference type="EMBL" id="KAG9978258.1"/>
    </source>
</evidence>
<dbReference type="GO" id="GO:0016428">
    <property type="term" value="F:tRNA (cytidine-5-)-methyltransferase activity"/>
    <property type="evidence" value="ECO:0007669"/>
    <property type="project" value="TreeGrafter"/>
</dbReference>
<feature type="compositionally biased region" description="Acidic residues" evidence="1">
    <location>
        <begin position="413"/>
        <end position="422"/>
    </location>
</feature>
<comment type="caution">
    <text evidence="4">The sequence shown here is derived from an EMBL/GenBank/DDBJ whole genome shotgun (WGS) entry which is preliminary data.</text>
</comment>
<evidence type="ECO:0000259" key="3">
    <source>
        <dbReference type="Pfam" id="PF25378"/>
    </source>
</evidence>
<dbReference type="Proteomes" id="UP000729357">
    <property type="component" value="Unassembled WGS sequence"/>
</dbReference>
<dbReference type="AlphaFoldDB" id="A0A9P8JT12"/>
<accession>A0A9P8JT12</accession>